<evidence type="ECO:0000313" key="4">
    <source>
        <dbReference type="Proteomes" id="UP000472335"/>
    </source>
</evidence>
<dbReference type="Proteomes" id="UP000472335">
    <property type="component" value="Unassembled WGS sequence"/>
</dbReference>
<feature type="compositionally biased region" description="Polar residues" evidence="1">
    <location>
        <begin position="153"/>
        <end position="164"/>
    </location>
</feature>
<feature type="domain" description="DinB-like" evidence="2">
    <location>
        <begin position="50"/>
        <end position="109"/>
    </location>
</feature>
<name>A0A6G4V5H0_9ACTN</name>
<dbReference type="RefSeq" id="WP_165259857.1">
    <property type="nucleotide sequence ID" value="NZ_JAAKZY010000045.1"/>
</dbReference>
<feature type="region of interest" description="Disordered" evidence="1">
    <location>
        <begin position="1"/>
        <end position="47"/>
    </location>
</feature>
<dbReference type="Pfam" id="PF12867">
    <property type="entry name" value="DinB_2"/>
    <property type="match status" value="1"/>
</dbReference>
<feature type="compositionally biased region" description="Low complexity" evidence="1">
    <location>
        <begin position="14"/>
        <end position="36"/>
    </location>
</feature>
<feature type="region of interest" description="Disordered" evidence="1">
    <location>
        <begin position="102"/>
        <end position="164"/>
    </location>
</feature>
<keyword evidence="4" id="KW-1185">Reference proteome</keyword>
<proteinExistence type="predicted"/>
<feature type="compositionally biased region" description="Polar residues" evidence="1">
    <location>
        <begin position="1"/>
        <end position="13"/>
    </location>
</feature>
<evidence type="ECO:0000256" key="1">
    <source>
        <dbReference type="SAM" id="MobiDB-lite"/>
    </source>
</evidence>
<dbReference type="EMBL" id="JAAKZY010000045">
    <property type="protein sequence ID" value="NGO09165.1"/>
    <property type="molecule type" value="Genomic_DNA"/>
</dbReference>
<dbReference type="AlphaFoldDB" id="A0A6G4V5H0"/>
<dbReference type="InterPro" id="IPR034660">
    <property type="entry name" value="DinB/YfiT-like"/>
</dbReference>
<accession>A0A6G4V5H0</accession>
<protein>
    <recommendedName>
        <fullName evidence="2">DinB-like domain-containing protein</fullName>
    </recommendedName>
</protein>
<sequence>MTNAPTSCTARNGSTAAPTATPVPDASAAPADSETPLRTPQTPSAAARTALEAARRRTLSLTDPVTDMDLTAQRSRLMSPLVWDLAHIANQEDLWLVRTAGRRPGVRRDHGRSARGRTSPTCRFAAPPRWGSPRSSAAESGEQPAPTGPQVHYRSSSGALSVVA</sequence>
<organism evidence="3 4">
    <name type="scientific">Streptomyces scabichelini</name>
    <dbReference type="NCBI Taxonomy" id="2711217"/>
    <lineage>
        <taxon>Bacteria</taxon>
        <taxon>Bacillati</taxon>
        <taxon>Actinomycetota</taxon>
        <taxon>Actinomycetes</taxon>
        <taxon>Kitasatosporales</taxon>
        <taxon>Streptomycetaceae</taxon>
        <taxon>Streptomyces</taxon>
    </lineage>
</organism>
<evidence type="ECO:0000313" key="3">
    <source>
        <dbReference type="EMBL" id="NGO09165.1"/>
    </source>
</evidence>
<dbReference type="InterPro" id="IPR024775">
    <property type="entry name" value="DinB-like"/>
</dbReference>
<evidence type="ECO:0000259" key="2">
    <source>
        <dbReference type="Pfam" id="PF12867"/>
    </source>
</evidence>
<dbReference type="SUPFAM" id="SSF109854">
    <property type="entry name" value="DinB/YfiT-like putative metalloenzymes"/>
    <property type="match status" value="1"/>
</dbReference>
<gene>
    <name evidence="3" type="ORF">G5C60_16550</name>
</gene>
<reference evidence="3 4" key="1">
    <citation type="submission" date="2020-02" db="EMBL/GenBank/DDBJ databases">
        <title>Whole-genome analyses of novel actinobacteria.</title>
        <authorList>
            <person name="Sahin N."/>
            <person name="Gencbay T."/>
        </authorList>
    </citation>
    <scope>NUCLEOTIDE SEQUENCE [LARGE SCALE GENOMIC DNA]</scope>
    <source>
        <strain evidence="3 4">HC44</strain>
    </source>
</reference>
<comment type="caution">
    <text evidence="3">The sequence shown here is derived from an EMBL/GenBank/DDBJ whole genome shotgun (WGS) entry which is preliminary data.</text>
</comment>